<gene>
    <name evidence="2" type="ORF">PXEA_LOCUS24051</name>
</gene>
<dbReference type="AlphaFoldDB" id="A0A448X8H3"/>
<protein>
    <submittedName>
        <fullName evidence="2">Uncharacterized protein</fullName>
    </submittedName>
</protein>
<comment type="caution">
    <text evidence="2">The sequence shown here is derived from an EMBL/GenBank/DDBJ whole genome shotgun (WGS) entry which is preliminary data.</text>
</comment>
<organism evidence="2 3">
    <name type="scientific">Protopolystoma xenopodis</name>
    <dbReference type="NCBI Taxonomy" id="117903"/>
    <lineage>
        <taxon>Eukaryota</taxon>
        <taxon>Metazoa</taxon>
        <taxon>Spiralia</taxon>
        <taxon>Lophotrochozoa</taxon>
        <taxon>Platyhelminthes</taxon>
        <taxon>Monogenea</taxon>
        <taxon>Polyopisthocotylea</taxon>
        <taxon>Polystomatidea</taxon>
        <taxon>Polystomatidae</taxon>
        <taxon>Protopolystoma</taxon>
    </lineage>
</organism>
<keyword evidence="3" id="KW-1185">Reference proteome</keyword>
<evidence type="ECO:0000313" key="2">
    <source>
        <dbReference type="EMBL" id="VEL30611.1"/>
    </source>
</evidence>
<dbReference type="Proteomes" id="UP000784294">
    <property type="component" value="Unassembled WGS sequence"/>
</dbReference>
<sequence>MYHVRISHTRNQAHMPSHFYLAWYICKYAHTFTSACRQVSTPHADGAQPLPNGVDSCTERGRPADRRTGERQTANCCRCGRREGERVEIGGRIGTDMAHSVMARCQRDAARRLCCCQGGRGAMSNRQMPPAACARVQQIMPTPREVGRRDRAFGSGQSPTPRLAFWPSGQSGDKQTLLTSSCHSGRSHDKLPDASATQLVPSCLSRPPAPLQAHRQTRGRAHDCAPVTSSVHKHE</sequence>
<dbReference type="EMBL" id="CAAALY010113687">
    <property type="protein sequence ID" value="VEL30611.1"/>
    <property type="molecule type" value="Genomic_DNA"/>
</dbReference>
<evidence type="ECO:0000256" key="1">
    <source>
        <dbReference type="SAM" id="MobiDB-lite"/>
    </source>
</evidence>
<feature type="compositionally biased region" description="Basic and acidic residues" evidence="1">
    <location>
        <begin position="57"/>
        <end position="66"/>
    </location>
</feature>
<feature type="region of interest" description="Disordered" evidence="1">
    <location>
        <begin position="145"/>
        <end position="235"/>
    </location>
</feature>
<name>A0A448X8H3_9PLAT</name>
<evidence type="ECO:0000313" key="3">
    <source>
        <dbReference type="Proteomes" id="UP000784294"/>
    </source>
</evidence>
<feature type="region of interest" description="Disordered" evidence="1">
    <location>
        <begin position="43"/>
        <end position="66"/>
    </location>
</feature>
<accession>A0A448X8H3</accession>
<proteinExistence type="predicted"/>
<feature type="compositionally biased region" description="Polar residues" evidence="1">
    <location>
        <begin position="168"/>
        <end position="184"/>
    </location>
</feature>
<reference evidence="2" key="1">
    <citation type="submission" date="2018-11" db="EMBL/GenBank/DDBJ databases">
        <authorList>
            <consortium name="Pathogen Informatics"/>
        </authorList>
    </citation>
    <scope>NUCLEOTIDE SEQUENCE</scope>
</reference>